<feature type="compositionally biased region" description="Polar residues" evidence="6">
    <location>
        <begin position="428"/>
        <end position="441"/>
    </location>
</feature>
<evidence type="ECO:0000256" key="1">
    <source>
        <dbReference type="ARBA" id="ARBA00008857"/>
    </source>
</evidence>
<dbReference type="PROSITE" id="PS51898">
    <property type="entry name" value="TYR_RECOMBINASE"/>
    <property type="match status" value="1"/>
</dbReference>
<keyword evidence="3 5" id="KW-0238">DNA-binding</keyword>
<evidence type="ECO:0000313" key="9">
    <source>
        <dbReference type="EMBL" id="KUG06915.1"/>
    </source>
</evidence>
<feature type="domain" description="Tyr recombinase" evidence="7">
    <location>
        <begin position="204"/>
        <end position="418"/>
    </location>
</feature>
<feature type="domain" description="Core-binding (CB)" evidence="8">
    <location>
        <begin position="119"/>
        <end position="204"/>
    </location>
</feature>
<dbReference type="Pfam" id="PF17293">
    <property type="entry name" value="Arm-DNA-bind_5"/>
    <property type="match status" value="1"/>
</dbReference>
<keyword evidence="4" id="KW-0233">DNA recombination</keyword>
<dbReference type="Pfam" id="PF13102">
    <property type="entry name" value="Phage_int_SAM_5"/>
    <property type="match status" value="1"/>
</dbReference>
<gene>
    <name evidence="9" type="ORF">ASU33_06210</name>
</gene>
<evidence type="ECO:0000259" key="7">
    <source>
        <dbReference type="PROSITE" id="PS51898"/>
    </source>
</evidence>
<dbReference type="InterPro" id="IPR002104">
    <property type="entry name" value="Integrase_catalytic"/>
</dbReference>
<dbReference type="OrthoDB" id="1094492at2"/>
<dbReference type="AlphaFoldDB" id="A0A9X0HJ85"/>
<dbReference type="EMBL" id="LNAL01000008">
    <property type="protein sequence ID" value="KUG06915.1"/>
    <property type="molecule type" value="Genomic_DNA"/>
</dbReference>
<sequence length="452" mass="50565">MPATFKLVLSAKPDAIDGLYDVRLRITAERVSRFLNTGVAIAQKHWNPKATLDKENWIKTSHHDHAEHNDSLYNMLRHAKKLATAHPAWSADQLKAALKNGGVDPSAPDFIAFCRKVLAQEQAVLDEAHRKGKPTPGLSQGTIDSRRPIIEKLASWHGKPLPFAQLTEELIKKYEHYLLRDVGNAGTTTVKNLKTLHTFIREAIKARYLTPDKDPMALYEYPDAKPKRVWMEKGEVDSFETVTLPAAQHAARTVYFLQHYAHGSRIGVILRLKWRDRAAGRIRFVMDKGGRIKLVEETPELTALLDSFLPKQGKPDPDAYILPYLPAGFEQLHPKEQLETTKRVTSAINANLKRAAQKLGIEKKLSSHVARRTLATLSERVLRGDLRQVGGLLGHTNTRTTQIYLQDMDTFVVDEAARQVYQALGASGTTQVQQPLNTGEQPVSDPDAENAA</sequence>
<dbReference type="GO" id="GO:0003677">
    <property type="term" value="F:DNA binding"/>
    <property type="evidence" value="ECO:0007669"/>
    <property type="project" value="UniProtKB-UniRule"/>
</dbReference>
<evidence type="ECO:0008006" key="11">
    <source>
        <dbReference type="Google" id="ProtNLM"/>
    </source>
</evidence>
<evidence type="ECO:0000256" key="3">
    <source>
        <dbReference type="ARBA" id="ARBA00023125"/>
    </source>
</evidence>
<evidence type="ECO:0000256" key="4">
    <source>
        <dbReference type="ARBA" id="ARBA00023172"/>
    </source>
</evidence>
<dbReference type="RefSeq" id="WP_059072609.1">
    <property type="nucleotide sequence ID" value="NZ_LNAL01000008.1"/>
</dbReference>
<dbReference type="PROSITE" id="PS51900">
    <property type="entry name" value="CB"/>
    <property type="match status" value="1"/>
</dbReference>
<dbReference type="SUPFAM" id="SSF56349">
    <property type="entry name" value="DNA breaking-rejoining enzymes"/>
    <property type="match status" value="1"/>
</dbReference>
<evidence type="ECO:0000259" key="8">
    <source>
        <dbReference type="PROSITE" id="PS51900"/>
    </source>
</evidence>
<evidence type="ECO:0000256" key="2">
    <source>
        <dbReference type="ARBA" id="ARBA00022908"/>
    </source>
</evidence>
<keyword evidence="10" id="KW-1185">Reference proteome</keyword>
<feature type="region of interest" description="Disordered" evidence="6">
    <location>
        <begin position="428"/>
        <end position="452"/>
    </location>
</feature>
<dbReference type="GO" id="GO:0006310">
    <property type="term" value="P:DNA recombination"/>
    <property type="evidence" value="ECO:0007669"/>
    <property type="project" value="UniProtKB-KW"/>
</dbReference>
<comment type="similarity">
    <text evidence="1">Belongs to the 'phage' integrase family.</text>
</comment>
<dbReference type="InterPro" id="IPR050090">
    <property type="entry name" value="Tyrosine_recombinase_XerCD"/>
</dbReference>
<evidence type="ECO:0000256" key="5">
    <source>
        <dbReference type="PROSITE-ProRule" id="PRU01248"/>
    </source>
</evidence>
<accession>A0A9X0HJ85</accession>
<name>A0A9X0HJ85_SOLP1</name>
<protein>
    <recommendedName>
        <fullName evidence="11">Tyr recombinase domain-containing protein</fullName>
    </recommendedName>
</protein>
<dbReference type="InterPro" id="IPR025269">
    <property type="entry name" value="SAM-like_dom"/>
</dbReference>
<dbReference type="PANTHER" id="PTHR30349">
    <property type="entry name" value="PHAGE INTEGRASE-RELATED"/>
    <property type="match status" value="1"/>
</dbReference>
<dbReference type="Gene3D" id="1.10.150.130">
    <property type="match status" value="1"/>
</dbReference>
<dbReference type="GO" id="GO:0015074">
    <property type="term" value="P:DNA integration"/>
    <property type="evidence" value="ECO:0007669"/>
    <property type="project" value="UniProtKB-KW"/>
</dbReference>
<reference evidence="9 10" key="1">
    <citation type="submission" date="2015-11" db="EMBL/GenBank/DDBJ databases">
        <title>Solirubrum puertoriconensis gen. nov. an environmental bacteria isolated in Puerto Rico.</title>
        <authorList>
            <person name="Cuebas-Irizarry M.F."/>
            <person name="Montalvo-Rodriguez R."/>
        </authorList>
    </citation>
    <scope>NUCLEOTIDE SEQUENCE [LARGE SCALE GENOMIC DNA]</scope>
    <source>
        <strain evidence="9 10">MC1A</strain>
    </source>
</reference>
<comment type="caution">
    <text evidence="9">The sequence shown here is derived from an EMBL/GenBank/DDBJ whole genome shotgun (WGS) entry which is preliminary data.</text>
</comment>
<dbReference type="InterPro" id="IPR013762">
    <property type="entry name" value="Integrase-like_cat_sf"/>
</dbReference>
<dbReference type="Proteomes" id="UP000054223">
    <property type="component" value="Unassembled WGS sequence"/>
</dbReference>
<dbReference type="Pfam" id="PF00589">
    <property type="entry name" value="Phage_integrase"/>
    <property type="match status" value="1"/>
</dbReference>
<dbReference type="InterPro" id="IPR035386">
    <property type="entry name" value="Arm-DNA-bind_5"/>
</dbReference>
<evidence type="ECO:0000256" key="6">
    <source>
        <dbReference type="SAM" id="MobiDB-lite"/>
    </source>
</evidence>
<dbReference type="PANTHER" id="PTHR30349:SF41">
    <property type="entry name" value="INTEGRASE_RECOMBINASE PROTEIN MJ0367-RELATED"/>
    <property type="match status" value="1"/>
</dbReference>
<keyword evidence="2" id="KW-0229">DNA integration</keyword>
<organism evidence="9 10">
    <name type="scientific">Solirubrum puertoriconensis</name>
    <dbReference type="NCBI Taxonomy" id="1751427"/>
    <lineage>
        <taxon>Bacteria</taxon>
        <taxon>Pseudomonadati</taxon>
        <taxon>Bacteroidota</taxon>
        <taxon>Cytophagia</taxon>
        <taxon>Cytophagales</taxon>
    </lineage>
</organism>
<proteinExistence type="inferred from homology"/>
<evidence type="ECO:0000313" key="10">
    <source>
        <dbReference type="Proteomes" id="UP000054223"/>
    </source>
</evidence>
<dbReference type="InterPro" id="IPR011010">
    <property type="entry name" value="DNA_brk_join_enz"/>
</dbReference>
<dbReference type="InterPro" id="IPR010998">
    <property type="entry name" value="Integrase_recombinase_N"/>
</dbReference>
<dbReference type="Gene3D" id="1.10.443.10">
    <property type="entry name" value="Intergrase catalytic core"/>
    <property type="match status" value="1"/>
</dbReference>
<dbReference type="InterPro" id="IPR044068">
    <property type="entry name" value="CB"/>
</dbReference>